<dbReference type="GeneID" id="37219228"/>
<gene>
    <name evidence="1" type="ORF">BO80DRAFT_217318</name>
</gene>
<accession>A0A395GMY0</accession>
<evidence type="ECO:0000313" key="1">
    <source>
        <dbReference type="EMBL" id="RAK96686.1"/>
    </source>
</evidence>
<dbReference type="AlphaFoldDB" id="A0A395GMY0"/>
<reference evidence="1 2" key="1">
    <citation type="submission" date="2018-02" db="EMBL/GenBank/DDBJ databases">
        <title>The genomes of Aspergillus section Nigri reveals drivers in fungal speciation.</title>
        <authorList>
            <consortium name="DOE Joint Genome Institute"/>
            <person name="Vesth T.C."/>
            <person name="Nybo J."/>
            <person name="Theobald S."/>
            <person name="Brandl J."/>
            <person name="Frisvad J.C."/>
            <person name="Nielsen K.F."/>
            <person name="Lyhne E.K."/>
            <person name="Kogle M.E."/>
            <person name="Kuo A."/>
            <person name="Riley R."/>
            <person name="Clum A."/>
            <person name="Nolan M."/>
            <person name="Lipzen A."/>
            <person name="Salamov A."/>
            <person name="Henrissat B."/>
            <person name="Wiebenga A."/>
            <person name="De vries R.P."/>
            <person name="Grigoriev I.V."/>
            <person name="Mortensen U.H."/>
            <person name="Andersen M.R."/>
            <person name="Baker S.E."/>
        </authorList>
    </citation>
    <scope>NUCLEOTIDE SEQUENCE [LARGE SCALE GENOMIC DNA]</scope>
    <source>
        <strain evidence="1 2">CBS 121593</strain>
    </source>
</reference>
<protein>
    <submittedName>
        <fullName evidence="1">Uncharacterized protein</fullName>
    </submittedName>
</protein>
<dbReference type="VEuPathDB" id="FungiDB:BO80DRAFT_217318"/>
<evidence type="ECO:0000313" key="2">
    <source>
        <dbReference type="Proteomes" id="UP000249402"/>
    </source>
</evidence>
<keyword evidence="2" id="KW-1185">Reference proteome</keyword>
<dbReference type="RefSeq" id="XP_025571014.1">
    <property type="nucleotide sequence ID" value="XM_025714363.1"/>
</dbReference>
<organism evidence="1 2">
    <name type="scientific">Aspergillus ibericus CBS 121593</name>
    <dbReference type="NCBI Taxonomy" id="1448316"/>
    <lineage>
        <taxon>Eukaryota</taxon>
        <taxon>Fungi</taxon>
        <taxon>Dikarya</taxon>
        <taxon>Ascomycota</taxon>
        <taxon>Pezizomycotina</taxon>
        <taxon>Eurotiomycetes</taxon>
        <taxon>Eurotiomycetidae</taxon>
        <taxon>Eurotiales</taxon>
        <taxon>Aspergillaceae</taxon>
        <taxon>Aspergillus</taxon>
        <taxon>Aspergillus subgen. Circumdati</taxon>
    </lineage>
</organism>
<dbReference type="EMBL" id="KZ824471">
    <property type="protein sequence ID" value="RAK96686.1"/>
    <property type="molecule type" value="Genomic_DNA"/>
</dbReference>
<dbReference type="Proteomes" id="UP000249402">
    <property type="component" value="Unassembled WGS sequence"/>
</dbReference>
<proteinExistence type="predicted"/>
<sequence>MLADPLLASGLPWGGHCLLSLARTFGIGRLTAAISTPQGHRTMISLQADPDGRTVIGPDDQGPLHAYLLICGLLSPGHRGTWVAWEAVIIEH</sequence>
<name>A0A395GMY0_9EURO</name>